<keyword evidence="8" id="KW-1185">Reference proteome</keyword>
<feature type="compositionally biased region" description="Basic and acidic residues" evidence="5">
    <location>
        <begin position="169"/>
        <end position="181"/>
    </location>
</feature>
<evidence type="ECO:0000256" key="2">
    <source>
        <dbReference type="ARBA" id="ARBA00022771"/>
    </source>
</evidence>
<feature type="non-terminal residue" evidence="7">
    <location>
        <position position="225"/>
    </location>
</feature>
<evidence type="ECO:0000256" key="5">
    <source>
        <dbReference type="SAM" id="MobiDB-lite"/>
    </source>
</evidence>
<feature type="domain" description="RING-type" evidence="6">
    <location>
        <begin position="41"/>
        <end position="84"/>
    </location>
</feature>
<keyword evidence="2 4" id="KW-0863">Zinc-finger</keyword>
<gene>
    <name evidence="7" type="ORF">GMARGA_LOCUS38533</name>
</gene>
<evidence type="ECO:0000259" key="6">
    <source>
        <dbReference type="PROSITE" id="PS50089"/>
    </source>
</evidence>
<dbReference type="InterPro" id="IPR001841">
    <property type="entry name" value="Znf_RING"/>
</dbReference>
<name>A0ABN7X3P6_GIGMA</name>
<feature type="region of interest" description="Disordered" evidence="5">
    <location>
        <begin position="97"/>
        <end position="124"/>
    </location>
</feature>
<evidence type="ECO:0000313" key="8">
    <source>
        <dbReference type="Proteomes" id="UP000789901"/>
    </source>
</evidence>
<dbReference type="Gene3D" id="3.30.40.10">
    <property type="entry name" value="Zinc/RING finger domain, C3HC4 (zinc finger)"/>
    <property type="match status" value="1"/>
</dbReference>
<evidence type="ECO:0000256" key="3">
    <source>
        <dbReference type="ARBA" id="ARBA00022833"/>
    </source>
</evidence>
<dbReference type="SUPFAM" id="SSF57850">
    <property type="entry name" value="RING/U-box"/>
    <property type="match status" value="1"/>
</dbReference>
<evidence type="ECO:0000256" key="4">
    <source>
        <dbReference type="PROSITE-ProRule" id="PRU00175"/>
    </source>
</evidence>
<dbReference type="Pfam" id="PF00097">
    <property type="entry name" value="zf-C3HC4"/>
    <property type="match status" value="1"/>
</dbReference>
<sequence>MSTDPTPQNISCLQTLALNILNNGSPDIIAKGVEVPELDPCSRCKEELFLYKLKKPFTALICGHIFHRSCLEDYVKDLPQCPKCAIEIEPIDYARYSGSSGPNLQDQGQSTSDPMQISPQITSSQNQNIVTPNTSLIFNPTLSYDPTLYPNYADPAKNKEPKSKKRLREKSAKKEPPNLKKLIDELSTEDLNSAKNNISTQSITIPTTENDPDPVNFLNLYKELI</sequence>
<dbReference type="SMART" id="SM00184">
    <property type="entry name" value="RING"/>
    <property type="match status" value="1"/>
</dbReference>
<evidence type="ECO:0000313" key="7">
    <source>
        <dbReference type="EMBL" id="CAG8847179.1"/>
    </source>
</evidence>
<evidence type="ECO:0000256" key="1">
    <source>
        <dbReference type="ARBA" id="ARBA00022723"/>
    </source>
</evidence>
<dbReference type="Proteomes" id="UP000789901">
    <property type="component" value="Unassembled WGS sequence"/>
</dbReference>
<feature type="region of interest" description="Disordered" evidence="5">
    <location>
        <begin position="149"/>
        <end position="181"/>
    </location>
</feature>
<dbReference type="InterPro" id="IPR013083">
    <property type="entry name" value="Znf_RING/FYVE/PHD"/>
</dbReference>
<organism evidence="7 8">
    <name type="scientific">Gigaspora margarita</name>
    <dbReference type="NCBI Taxonomy" id="4874"/>
    <lineage>
        <taxon>Eukaryota</taxon>
        <taxon>Fungi</taxon>
        <taxon>Fungi incertae sedis</taxon>
        <taxon>Mucoromycota</taxon>
        <taxon>Glomeromycotina</taxon>
        <taxon>Glomeromycetes</taxon>
        <taxon>Diversisporales</taxon>
        <taxon>Gigasporaceae</taxon>
        <taxon>Gigaspora</taxon>
    </lineage>
</organism>
<keyword evidence="1" id="KW-0479">Metal-binding</keyword>
<accession>A0ABN7X3P6</accession>
<dbReference type="EMBL" id="CAJVQB010086569">
    <property type="protein sequence ID" value="CAG8847179.1"/>
    <property type="molecule type" value="Genomic_DNA"/>
</dbReference>
<reference evidence="7 8" key="1">
    <citation type="submission" date="2021-06" db="EMBL/GenBank/DDBJ databases">
        <authorList>
            <person name="Kallberg Y."/>
            <person name="Tangrot J."/>
            <person name="Rosling A."/>
        </authorList>
    </citation>
    <scope>NUCLEOTIDE SEQUENCE [LARGE SCALE GENOMIC DNA]</scope>
    <source>
        <strain evidence="7 8">120-4 pot B 10/14</strain>
    </source>
</reference>
<dbReference type="PROSITE" id="PS50089">
    <property type="entry name" value="ZF_RING_2"/>
    <property type="match status" value="1"/>
</dbReference>
<dbReference type="InterPro" id="IPR018957">
    <property type="entry name" value="Znf_C3HC4_RING-type"/>
</dbReference>
<proteinExistence type="predicted"/>
<keyword evidence="3" id="KW-0862">Zinc</keyword>
<comment type="caution">
    <text evidence="7">The sequence shown here is derived from an EMBL/GenBank/DDBJ whole genome shotgun (WGS) entry which is preliminary data.</text>
</comment>
<protein>
    <submittedName>
        <fullName evidence="7">31720_t:CDS:1</fullName>
    </submittedName>
</protein>